<dbReference type="PROSITE" id="PS50943">
    <property type="entry name" value="HTH_CROC1"/>
    <property type="match status" value="1"/>
</dbReference>
<evidence type="ECO:0000313" key="3">
    <source>
        <dbReference type="Proteomes" id="UP000183585"/>
    </source>
</evidence>
<dbReference type="SUPFAM" id="SSF47413">
    <property type="entry name" value="lambda repressor-like DNA-binding domains"/>
    <property type="match status" value="1"/>
</dbReference>
<dbReference type="Gene3D" id="1.10.260.40">
    <property type="entry name" value="lambda repressor-like DNA-binding domains"/>
    <property type="match status" value="1"/>
</dbReference>
<dbReference type="InterPro" id="IPR010982">
    <property type="entry name" value="Lambda_DNA-bd_dom_sf"/>
</dbReference>
<keyword evidence="3" id="KW-1185">Reference proteome</keyword>
<protein>
    <submittedName>
        <fullName evidence="2">Helix-turn-helix domain-containing protein</fullName>
    </submittedName>
</protein>
<evidence type="ECO:0000313" key="2">
    <source>
        <dbReference type="EMBL" id="SCF42535.1"/>
    </source>
</evidence>
<name>A0A1C5ABF8_9ACTN</name>
<dbReference type="Pfam" id="PF13560">
    <property type="entry name" value="HTH_31"/>
    <property type="match status" value="1"/>
</dbReference>
<dbReference type="GO" id="GO:0003677">
    <property type="term" value="F:DNA binding"/>
    <property type="evidence" value="ECO:0007669"/>
    <property type="project" value="InterPro"/>
</dbReference>
<dbReference type="RefSeq" id="WP_074476885.1">
    <property type="nucleotide sequence ID" value="NZ_FMCT01000012.1"/>
</dbReference>
<reference evidence="3" key="1">
    <citation type="submission" date="2016-06" db="EMBL/GenBank/DDBJ databases">
        <authorList>
            <person name="Varghese N."/>
            <person name="Submissions Spin"/>
        </authorList>
    </citation>
    <scope>NUCLEOTIDE SEQUENCE [LARGE SCALE GENOMIC DNA]</scope>
    <source>
        <strain evidence="3">DSM 43168</strain>
    </source>
</reference>
<dbReference type="InterPro" id="IPR001387">
    <property type="entry name" value="Cro/C1-type_HTH"/>
</dbReference>
<dbReference type="CDD" id="cd00093">
    <property type="entry name" value="HTH_XRE"/>
    <property type="match status" value="1"/>
</dbReference>
<organism evidence="2 3">
    <name type="scientific">Micromonospora carbonacea</name>
    <dbReference type="NCBI Taxonomy" id="47853"/>
    <lineage>
        <taxon>Bacteria</taxon>
        <taxon>Bacillati</taxon>
        <taxon>Actinomycetota</taxon>
        <taxon>Actinomycetes</taxon>
        <taxon>Micromonosporales</taxon>
        <taxon>Micromonosporaceae</taxon>
        <taxon>Micromonospora</taxon>
    </lineage>
</organism>
<evidence type="ECO:0000259" key="1">
    <source>
        <dbReference type="PROSITE" id="PS50943"/>
    </source>
</evidence>
<dbReference type="EMBL" id="FMCT01000012">
    <property type="protein sequence ID" value="SCF42535.1"/>
    <property type="molecule type" value="Genomic_DNA"/>
</dbReference>
<dbReference type="SMART" id="SM00530">
    <property type="entry name" value="HTH_XRE"/>
    <property type="match status" value="1"/>
</dbReference>
<sequence>MDDFGHILRRRRKAAGLSLRKLGERTGYDYGYLSQVERGTRRLSTEMVAAYDNALEAGGALTDAYASRRAGDTDMRRRRVLQAMGALAAAPAVDRLTGWEALRHGLGAATDFDEWSAIVAGYGVDYYRLPADRLMAALRADLDVLGHQIAATDGQHRQRLLGVAGLLSTLVALEMVSAGEQVAARRWWASARRMADLSGDAAAKLWVDAWDAVNGCYDGRTVAALPASVDALPPVERPSAAGCQLLAGRAQALSLAGRHGEAVAVVNTLTDMAGRLPSDTADGGSLWGWSETRTQHTRSWVFTHAGRLREAGVAQDRALALYPAHQPRLRAQVQLHRAAGMVRGGDVSGGIRYAGDVLDALPVAHHNELVRFTTARVVEAVPAVERGRGMVRELAARAG</sequence>
<dbReference type="Proteomes" id="UP000183585">
    <property type="component" value="Unassembled WGS sequence"/>
</dbReference>
<accession>A0A1C5ABF8</accession>
<gene>
    <name evidence="2" type="ORF">GA0070563_11291</name>
</gene>
<feature type="domain" description="HTH cro/C1-type" evidence="1">
    <location>
        <begin position="8"/>
        <end position="61"/>
    </location>
</feature>
<proteinExistence type="predicted"/>
<dbReference type="AlphaFoldDB" id="A0A1C5ABF8"/>